<feature type="domain" description="ABC transporter" evidence="6">
    <location>
        <begin position="9"/>
        <end position="241"/>
    </location>
</feature>
<evidence type="ECO:0000256" key="4">
    <source>
        <dbReference type="ARBA" id="ARBA00022840"/>
    </source>
</evidence>
<dbReference type="InterPro" id="IPR003593">
    <property type="entry name" value="AAA+_ATPase"/>
</dbReference>
<sequence>MVPASPACLTLTQVRYAVGSARSARGVTEILSGVYITARRGEVTVIIGPNGAGKTTTLACAQGLIRPSAGTVRLLGEDPFRAGAQLRARVGVMLQDGGLPQSVTPQALLSHVARLHQDPWPLTELVRRLDMTPFMRTNIRRLSGGQKQRVALAAALIGRPEVVFLDEPSAGLDPQSRQLVYELIEHLRDLGLGIILTTHLLEEAQRLADSVFILKDGRVVRHGSVAELTTGADGSDPDQNQPSRRLLFISPRILSREELADAPLPLELDGGTFNKAGARWAVSGITSPEALGQLTSWWQQIGLMPSEISYEARTLEDVFWEVSVP</sequence>
<dbReference type="InterPro" id="IPR050763">
    <property type="entry name" value="ABC_transporter_ATP-binding"/>
</dbReference>
<evidence type="ECO:0000256" key="2">
    <source>
        <dbReference type="ARBA" id="ARBA00022448"/>
    </source>
</evidence>
<evidence type="ECO:0000256" key="5">
    <source>
        <dbReference type="ARBA" id="ARBA00023251"/>
    </source>
</evidence>
<dbReference type="PANTHER" id="PTHR42711">
    <property type="entry name" value="ABC TRANSPORTER ATP-BINDING PROTEIN"/>
    <property type="match status" value="1"/>
</dbReference>
<gene>
    <name evidence="7" type="ORF">GCM10025790_26900</name>
</gene>
<dbReference type="CDD" id="cd03230">
    <property type="entry name" value="ABC_DR_subfamily_A"/>
    <property type="match status" value="1"/>
</dbReference>
<dbReference type="Pfam" id="PF00005">
    <property type="entry name" value="ABC_tran"/>
    <property type="match status" value="1"/>
</dbReference>
<dbReference type="PROSITE" id="PS00211">
    <property type="entry name" value="ABC_TRANSPORTER_1"/>
    <property type="match status" value="1"/>
</dbReference>
<keyword evidence="5" id="KW-0046">Antibiotic resistance</keyword>
<keyword evidence="4 7" id="KW-0067">ATP-binding</keyword>
<keyword evidence="2" id="KW-0813">Transport</keyword>
<dbReference type="Proteomes" id="UP001500368">
    <property type="component" value="Unassembled WGS sequence"/>
</dbReference>
<proteinExistence type="predicted"/>
<evidence type="ECO:0000256" key="1">
    <source>
        <dbReference type="ARBA" id="ARBA00004202"/>
    </source>
</evidence>
<dbReference type="InterPro" id="IPR027417">
    <property type="entry name" value="P-loop_NTPase"/>
</dbReference>
<dbReference type="SUPFAM" id="SSF52540">
    <property type="entry name" value="P-loop containing nucleoside triphosphate hydrolases"/>
    <property type="match status" value="1"/>
</dbReference>
<comment type="caution">
    <text evidence="7">The sequence shown here is derived from an EMBL/GenBank/DDBJ whole genome shotgun (WGS) entry which is preliminary data.</text>
</comment>
<dbReference type="EMBL" id="BAABLW010000007">
    <property type="protein sequence ID" value="GAA4927379.1"/>
    <property type="molecule type" value="Genomic_DNA"/>
</dbReference>
<dbReference type="PANTHER" id="PTHR42711:SF16">
    <property type="entry name" value="ABC TRANSPORTER ATP-BINDING PROTEIN"/>
    <property type="match status" value="1"/>
</dbReference>
<comment type="subcellular location">
    <subcellularLocation>
        <location evidence="1">Cell membrane</location>
        <topology evidence="1">Peripheral membrane protein</topology>
    </subcellularLocation>
</comment>
<keyword evidence="3" id="KW-0547">Nucleotide-binding</keyword>
<evidence type="ECO:0000256" key="3">
    <source>
        <dbReference type="ARBA" id="ARBA00022741"/>
    </source>
</evidence>
<name>A0ABP9G3H0_9MICC</name>
<dbReference type="Gene3D" id="3.40.50.300">
    <property type="entry name" value="P-loop containing nucleotide triphosphate hydrolases"/>
    <property type="match status" value="1"/>
</dbReference>
<evidence type="ECO:0000313" key="7">
    <source>
        <dbReference type="EMBL" id="GAA4927379.1"/>
    </source>
</evidence>
<dbReference type="SMART" id="SM00382">
    <property type="entry name" value="AAA"/>
    <property type="match status" value="1"/>
</dbReference>
<dbReference type="GO" id="GO:0005524">
    <property type="term" value="F:ATP binding"/>
    <property type="evidence" value="ECO:0007669"/>
    <property type="project" value="UniProtKB-KW"/>
</dbReference>
<evidence type="ECO:0000313" key="8">
    <source>
        <dbReference type="Proteomes" id="UP001500368"/>
    </source>
</evidence>
<accession>A0ABP9G3H0</accession>
<protein>
    <submittedName>
        <fullName evidence="7">ABC transporter ATP-binding protein</fullName>
    </submittedName>
</protein>
<dbReference type="InterPro" id="IPR003439">
    <property type="entry name" value="ABC_transporter-like_ATP-bd"/>
</dbReference>
<evidence type="ECO:0000259" key="6">
    <source>
        <dbReference type="PROSITE" id="PS50893"/>
    </source>
</evidence>
<dbReference type="PROSITE" id="PS50893">
    <property type="entry name" value="ABC_TRANSPORTER_2"/>
    <property type="match status" value="1"/>
</dbReference>
<keyword evidence="8" id="KW-1185">Reference proteome</keyword>
<reference evidence="8" key="1">
    <citation type="journal article" date="2019" name="Int. J. Syst. Evol. Microbiol.">
        <title>The Global Catalogue of Microorganisms (GCM) 10K type strain sequencing project: providing services to taxonomists for standard genome sequencing and annotation.</title>
        <authorList>
            <consortium name="The Broad Institute Genomics Platform"/>
            <consortium name="The Broad Institute Genome Sequencing Center for Infectious Disease"/>
            <person name="Wu L."/>
            <person name="Ma J."/>
        </authorList>
    </citation>
    <scope>NUCLEOTIDE SEQUENCE [LARGE SCALE GENOMIC DNA]</scope>
    <source>
        <strain evidence="8">JCM 19129</strain>
    </source>
</reference>
<organism evidence="7 8">
    <name type="scientific">Nesterenkonia rhizosphaerae</name>
    <dbReference type="NCBI Taxonomy" id="1348272"/>
    <lineage>
        <taxon>Bacteria</taxon>
        <taxon>Bacillati</taxon>
        <taxon>Actinomycetota</taxon>
        <taxon>Actinomycetes</taxon>
        <taxon>Micrococcales</taxon>
        <taxon>Micrococcaceae</taxon>
        <taxon>Nesterenkonia</taxon>
    </lineage>
</organism>
<dbReference type="InterPro" id="IPR017871">
    <property type="entry name" value="ABC_transporter-like_CS"/>
</dbReference>